<keyword evidence="7 12" id="KW-0220">Diaminopimelate biosynthesis</keyword>
<dbReference type="eggNOG" id="COG0329">
    <property type="taxonomic scope" value="Bacteria"/>
</dbReference>
<evidence type="ECO:0000256" key="1">
    <source>
        <dbReference type="ARBA" id="ARBA00003294"/>
    </source>
</evidence>
<dbReference type="InterPro" id="IPR020625">
    <property type="entry name" value="Schiff_base-form_aldolases_AS"/>
</dbReference>
<keyword evidence="17" id="KW-1185">Reference proteome</keyword>
<evidence type="ECO:0000256" key="4">
    <source>
        <dbReference type="ARBA" id="ARBA00012086"/>
    </source>
</evidence>
<evidence type="ECO:0000256" key="9">
    <source>
        <dbReference type="ARBA" id="ARBA00023239"/>
    </source>
</evidence>
<comment type="caution">
    <text evidence="12">Was originally thought to be a dihydrodipicolinate synthase (DHDPS), catalyzing the condensation of (S)-aspartate-beta-semialdehyde [(S)-ASA] and pyruvate to dihydrodipicolinate (DHDP). However, it was shown in E.coli that the product of the enzymatic reaction is not dihydrodipicolinate but in fact (4S)-4-hydroxy-2,3,4,5-tetrahydro-(2S)-dipicolinic acid (HTPA), and that the consecutive dehydration reaction leading to DHDP is not spontaneous but catalyzed by DapB.</text>
</comment>
<dbReference type="Gene3D" id="3.20.20.70">
    <property type="entry name" value="Aldolase class I"/>
    <property type="match status" value="1"/>
</dbReference>
<feature type="active site" description="Proton donor/acceptor" evidence="12 14">
    <location>
        <position position="140"/>
    </location>
</feature>
<feature type="active site" description="Schiff-base intermediate with substrate" evidence="12 14">
    <location>
        <position position="168"/>
    </location>
</feature>
<dbReference type="InterPro" id="IPR005263">
    <property type="entry name" value="DapA"/>
</dbReference>
<dbReference type="HAMAP" id="MF_00418">
    <property type="entry name" value="DapA"/>
    <property type="match status" value="1"/>
</dbReference>
<keyword evidence="8 12" id="KW-0457">Lysine biosynthesis</keyword>
<dbReference type="NCBIfam" id="TIGR00674">
    <property type="entry name" value="dapA"/>
    <property type="match status" value="1"/>
</dbReference>
<organism evidence="16 17">
    <name type="scientific">Oligella urethralis DNF00040</name>
    <dbReference type="NCBI Taxonomy" id="1401065"/>
    <lineage>
        <taxon>Bacteria</taxon>
        <taxon>Pseudomonadati</taxon>
        <taxon>Pseudomonadota</taxon>
        <taxon>Betaproteobacteria</taxon>
        <taxon>Burkholderiales</taxon>
        <taxon>Alcaligenaceae</taxon>
        <taxon>Oligella</taxon>
    </lineage>
</organism>
<evidence type="ECO:0000256" key="10">
    <source>
        <dbReference type="ARBA" id="ARBA00023270"/>
    </source>
</evidence>
<feature type="binding site" evidence="12 15">
    <location>
        <position position="210"/>
    </location>
    <ligand>
        <name>pyruvate</name>
        <dbReference type="ChEBI" id="CHEBI:15361"/>
    </ligand>
</feature>
<dbReference type="GO" id="GO:0008840">
    <property type="term" value="F:4-hydroxy-tetrahydrodipicolinate synthase activity"/>
    <property type="evidence" value="ECO:0007669"/>
    <property type="project" value="UniProtKB-UniRule"/>
</dbReference>
<comment type="similarity">
    <text evidence="3 12 13">Belongs to the DapA family.</text>
</comment>
<name>A0A095Z6J7_9BURK</name>
<dbReference type="InterPro" id="IPR002220">
    <property type="entry name" value="DapA-like"/>
</dbReference>
<gene>
    <name evidence="12" type="primary">dapA</name>
    <name evidence="16" type="ORF">HMPREF2130_07085</name>
</gene>
<dbReference type="RefSeq" id="WP_036559502.1">
    <property type="nucleotide sequence ID" value="NZ_JRNI01000027.1"/>
</dbReference>
<dbReference type="CDD" id="cd00950">
    <property type="entry name" value="DHDPS"/>
    <property type="match status" value="1"/>
</dbReference>
<comment type="catalytic activity">
    <reaction evidence="11 12">
        <text>L-aspartate 4-semialdehyde + pyruvate = (2S,4S)-4-hydroxy-2,3,4,5-tetrahydrodipicolinate + H2O + H(+)</text>
        <dbReference type="Rhea" id="RHEA:34171"/>
        <dbReference type="ChEBI" id="CHEBI:15361"/>
        <dbReference type="ChEBI" id="CHEBI:15377"/>
        <dbReference type="ChEBI" id="CHEBI:15378"/>
        <dbReference type="ChEBI" id="CHEBI:67139"/>
        <dbReference type="ChEBI" id="CHEBI:537519"/>
        <dbReference type="EC" id="4.3.3.7"/>
    </reaction>
</comment>
<reference evidence="16 17" key="1">
    <citation type="submission" date="2014-07" db="EMBL/GenBank/DDBJ databases">
        <authorList>
            <person name="McCorrison J."/>
            <person name="Sanka R."/>
            <person name="Torralba M."/>
            <person name="Gillis M."/>
            <person name="Haft D.H."/>
            <person name="Methe B."/>
            <person name="Sutton G."/>
            <person name="Nelson K.E."/>
        </authorList>
    </citation>
    <scope>NUCLEOTIDE SEQUENCE [LARGE SCALE GENOMIC DNA]</scope>
    <source>
        <strain evidence="16 17">DNF00040</strain>
    </source>
</reference>
<evidence type="ECO:0000313" key="17">
    <source>
        <dbReference type="Proteomes" id="UP000029629"/>
    </source>
</evidence>
<sequence>MSSNSYPVFRGSIPALVTPMLPNGDVDYEAFKKLIDWHVEEKSDGLVVIGTSGESPTINFEEHAALLSTAVEFADGRIPIIAGVGGNSTKEALQLTIDAQKAGAQAGLSVVPYYNKPTQEGLYQHFKYIAEHSELPILLYNVPGRTVADMSNDTILRLAEVPGIIGIKDATGDISRLGQLMKYKPADFQIMSGDDPTAAALILLGGQANISVTANVAPRLMHDLCFAALAGDLPKVRELNAKLSTLNKVLFAEANPIPVKYALAKMGKTQLGYRLPLVEPSEATKALVDAALKEVGLI</sequence>
<dbReference type="UniPathway" id="UPA00034">
    <property type="reaction ID" value="UER00017"/>
</dbReference>
<protein>
    <recommendedName>
        <fullName evidence="4 12">4-hydroxy-tetrahydrodipicolinate synthase</fullName>
        <shortName evidence="12">HTPA synthase</shortName>
        <ecNumber evidence="4 12">4.3.3.7</ecNumber>
    </recommendedName>
</protein>
<evidence type="ECO:0000256" key="5">
    <source>
        <dbReference type="ARBA" id="ARBA00022490"/>
    </source>
</evidence>
<keyword evidence="10 12" id="KW-0704">Schiff base</keyword>
<dbReference type="PIRSF" id="PIRSF001365">
    <property type="entry name" value="DHDPS"/>
    <property type="match status" value="1"/>
</dbReference>
<dbReference type="SUPFAM" id="SSF51569">
    <property type="entry name" value="Aldolase"/>
    <property type="match status" value="1"/>
</dbReference>
<dbReference type="InterPro" id="IPR013785">
    <property type="entry name" value="Aldolase_TIM"/>
</dbReference>
<feature type="site" description="Part of a proton relay during catalysis" evidence="12">
    <location>
        <position position="51"/>
    </location>
</feature>
<comment type="caution">
    <text evidence="16">The sequence shown here is derived from an EMBL/GenBank/DDBJ whole genome shotgun (WGS) entry which is preliminary data.</text>
</comment>
<keyword evidence="9 12" id="KW-0456">Lyase</keyword>
<dbReference type="PANTHER" id="PTHR12128:SF66">
    <property type="entry name" value="4-HYDROXY-2-OXOGLUTARATE ALDOLASE, MITOCHONDRIAL"/>
    <property type="match status" value="1"/>
</dbReference>
<feature type="site" description="Part of a proton relay during catalysis" evidence="12">
    <location>
        <position position="114"/>
    </location>
</feature>
<evidence type="ECO:0000313" key="16">
    <source>
        <dbReference type="EMBL" id="KGF30325.1"/>
    </source>
</evidence>
<dbReference type="Pfam" id="PF00701">
    <property type="entry name" value="DHDPS"/>
    <property type="match status" value="1"/>
</dbReference>
<comment type="subcellular location">
    <subcellularLocation>
        <location evidence="12">Cytoplasm</location>
    </subcellularLocation>
</comment>
<dbReference type="PRINTS" id="PR00146">
    <property type="entry name" value="DHPICSNTHASE"/>
</dbReference>
<evidence type="ECO:0000256" key="13">
    <source>
        <dbReference type="PIRNR" id="PIRNR001365"/>
    </source>
</evidence>
<evidence type="ECO:0000256" key="7">
    <source>
        <dbReference type="ARBA" id="ARBA00022915"/>
    </source>
</evidence>
<dbReference type="OrthoDB" id="9782828at2"/>
<dbReference type="Proteomes" id="UP000029629">
    <property type="component" value="Unassembled WGS sequence"/>
</dbReference>
<keyword evidence="6 12" id="KW-0028">Amino-acid biosynthesis</keyword>
<dbReference type="GO" id="GO:0009089">
    <property type="term" value="P:lysine biosynthetic process via diaminopimelate"/>
    <property type="evidence" value="ECO:0007669"/>
    <property type="project" value="UniProtKB-UniRule"/>
</dbReference>
<proteinExistence type="inferred from homology"/>
<dbReference type="GO" id="GO:0005829">
    <property type="term" value="C:cytosol"/>
    <property type="evidence" value="ECO:0007669"/>
    <property type="project" value="TreeGrafter"/>
</dbReference>
<evidence type="ECO:0000256" key="2">
    <source>
        <dbReference type="ARBA" id="ARBA00005120"/>
    </source>
</evidence>
<evidence type="ECO:0000256" key="3">
    <source>
        <dbReference type="ARBA" id="ARBA00007592"/>
    </source>
</evidence>
<comment type="pathway">
    <text evidence="2 12">Amino-acid biosynthesis; L-lysine biosynthesis via DAP pathway; (S)-tetrahydrodipicolinate from L-aspartate: step 3/4.</text>
</comment>
<comment type="subunit">
    <text evidence="12">Homotetramer; dimer of dimers.</text>
</comment>
<evidence type="ECO:0000256" key="6">
    <source>
        <dbReference type="ARBA" id="ARBA00022605"/>
    </source>
</evidence>
<dbReference type="PROSITE" id="PS00666">
    <property type="entry name" value="DHDPS_2"/>
    <property type="match status" value="1"/>
</dbReference>
<dbReference type="PANTHER" id="PTHR12128">
    <property type="entry name" value="DIHYDRODIPICOLINATE SYNTHASE"/>
    <property type="match status" value="1"/>
</dbReference>
<dbReference type="GO" id="GO:0019877">
    <property type="term" value="P:diaminopimelate biosynthetic process"/>
    <property type="evidence" value="ECO:0007669"/>
    <property type="project" value="UniProtKB-UniRule"/>
</dbReference>
<dbReference type="EC" id="4.3.3.7" evidence="4 12"/>
<evidence type="ECO:0000256" key="8">
    <source>
        <dbReference type="ARBA" id="ARBA00023154"/>
    </source>
</evidence>
<evidence type="ECO:0000256" key="11">
    <source>
        <dbReference type="ARBA" id="ARBA00047836"/>
    </source>
</evidence>
<dbReference type="AlphaFoldDB" id="A0A095Z6J7"/>
<dbReference type="EMBL" id="JRNI01000027">
    <property type="protein sequence ID" value="KGF30325.1"/>
    <property type="molecule type" value="Genomic_DNA"/>
</dbReference>
<feature type="binding site" evidence="12">
    <location>
        <position position="52"/>
    </location>
    <ligand>
        <name>pyruvate</name>
        <dbReference type="ChEBI" id="CHEBI:15361"/>
    </ligand>
</feature>
<evidence type="ECO:0000256" key="12">
    <source>
        <dbReference type="HAMAP-Rule" id="MF_00418"/>
    </source>
</evidence>
<comment type="function">
    <text evidence="1 12">Catalyzes the condensation of (S)-aspartate-beta-semialdehyde [(S)-ASA] and pyruvate to 4-hydroxy-tetrahydrodipicolinate (HTPA).</text>
</comment>
<keyword evidence="5 12" id="KW-0963">Cytoplasm</keyword>
<evidence type="ECO:0000256" key="15">
    <source>
        <dbReference type="PIRSR" id="PIRSR001365-2"/>
    </source>
</evidence>
<accession>A0A095Z6J7</accession>
<dbReference type="SMART" id="SM01130">
    <property type="entry name" value="DHDPS"/>
    <property type="match status" value="1"/>
</dbReference>
<evidence type="ECO:0000256" key="14">
    <source>
        <dbReference type="PIRSR" id="PIRSR001365-1"/>
    </source>
</evidence>